<name>A0AAV7VJP2_PLEWA</name>
<proteinExistence type="predicted"/>
<feature type="region of interest" description="Disordered" evidence="2">
    <location>
        <begin position="1"/>
        <end position="20"/>
    </location>
</feature>
<keyword evidence="5" id="KW-1185">Reference proteome</keyword>
<dbReference type="PANTHER" id="PTHR46888">
    <property type="entry name" value="ZINC KNUCKLE DOMAINCONTAINING PROTEIN-RELATED"/>
    <property type="match status" value="1"/>
</dbReference>
<dbReference type="EMBL" id="JANPWB010000003">
    <property type="protein sequence ID" value="KAJ1201568.1"/>
    <property type="molecule type" value="Genomic_DNA"/>
</dbReference>
<keyword evidence="1" id="KW-0862">Zinc</keyword>
<dbReference type="SUPFAM" id="SSF50630">
    <property type="entry name" value="Acid proteases"/>
    <property type="match status" value="1"/>
</dbReference>
<gene>
    <name evidence="4" type="ORF">NDU88_005376</name>
</gene>
<dbReference type="Gene3D" id="4.10.60.10">
    <property type="entry name" value="Zinc finger, CCHC-type"/>
    <property type="match status" value="1"/>
</dbReference>
<keyword evidence="1" id="KW-0479">Metal-binding</keyword>
<comment type="caution">
    <text evidence="4">The sequence shown here is derived from an EMBL/GenBank/DDBJ whole genome shotgun (WGS) entry which is preliminary data.</text>
</comment>
<feature type="domain" description="CCHC-type" evidence="3">
    <location>
        <begin position="25"/>
        <end position="39"/>
    </location>
</feature>
<dbReference type="Pfam" id="PF00098">
    <property type="entry name" value="zf-CCHC"/>
    <property type="match status" value="1"/>
</dbReference>
<evidence type="ECO:0000256" key="1">
    <source>
        <dbReference type="PROSITE-ProRule" id="PRU00047"/>
    </source>
</evidence>
<dbReference type="PANTHER" id="PTHR46888:SF1">
    <property type="entry name" value="RIBONUCLEASE H"/>
    <property type="match status" value="1"/>
</dbReference>
<evidence type="ECO:0000259" key="3">
    <source>
        <dbReference type="PROSITE" id="PS50158"/>
    </source>
</evidence>
<dbReference type="InterPro" id="IPR001878">
    <property type="entry name" value="Znf_CCHC"/>
</dbReference>
<evidence type="ECO:0000313" key="5">
    <source>
        <dbReference type="Proteomes" id="UP001066276"/>
    </source>
</evidence>
<dbReference type="GO" id="GO:0003676">
    <property type="term" value="F:nucleic acid binding"/>
    <property type="evidence" value="ECO:0007669"/>
    <property type="project" value="InterPro"/>
</dbReference>
<keyword evidence="1" id="KW-0863">Zinc-finger</keyword>
<sequence length="368" mass="41786">MLHGPERSLPAATASPSYPATGPQCYHCSETGHIARHCPLKKDPEEPMEIGLTRGRVFWSGGGKPTYTLTVLINNIERTALVDSGCSESVIRQKLVSPGQGDPQAQVLIACVHGDQRYYPVATVRLNWRGKEEAIRVGVLPHLDEHIILGTDYEDFPSLLNKAGQEHILRTWWEEVPIGEGEEESRRPRVILSSKQKREQRQQYTQSQKGLKPNIPEAASIVCTITGDFQQRQHDDPTLKHAWQQALNLEDHVTSTGHSPFELLFGIQPRTLLEMLAEQWEETEEEVKDLLTYTRKLRENLHTVWEEAHTTLRDAQMKQKQLYDAKSVHPSLKVGDKALVMLPSCENKLLARWQGPYEVIEQINPTTY</sequence>
<evidence type="ECO:0000256" key="2">
    <source>
        <dbReference type="SAM" id="MobiDB-lite"/>
    </source>
</evidence>
<protein>
    <recommendedName>
        <fullName evidence="3">CCHC-type domain-containing protein</fullName>
    </recommendedName>
</protein>
<reference evidence="4" key="1">
    <citation type="journal article" date="2022" name="bioRxiv">
        <title>Sequencing and chromosome-scale assembly of the giantPleurodeles waltlgenome.</title>
        <authorList>
            <person name="Brown T."/>
            <person name="Elewa A."/>
            <person name="Iarovenko S."/>
            <person name="Subramanian E."/>
            <person name="Araus A.J."/>
            <person name="Petzold A."/>
            <person name="Susuki M."/>
            <person name="Suzuki K.-i.T."/>
            <person name="Hayashi T."/>
            <person name="Toyoda A."/>
            <person name="Oliveira C."/>
            <person name="Osipova E."/>
            <person name="Leigh N.D."/>
            <person name="Simon A."/>
            <person name="Yun M.H."/>
        </authorList>
    </citation>
    <scope>NUCLEOTIDE SEQUENCE</scope>
    <source>
        <strain evidence="4">20211129_DDA</strain>
        <tissue evidence="4">Liver</tissue>
    </source>
</reference>
<feature type="compositionally biased region" description="Low complexity" evidence="2">
    <location>
        <begin position="10"/>
        <end position="20"/>
    </location>
</feature>
<dbReference type="InterPro" id="IPR036875">
    <property type="entry name" value="Znf_CCHC_sf"/>
</dbReference>
<dbReference type="InterPro" id="IPR021109">
    <property type="entry name" value="Peptidase_aspartic_dom_sf"/>
</dbReference>
<dbReference type="CDD" id="cd00303">
    <property type="entry name" value="retropepsin_like"/>
    <property type="match status" value="1"/>
</dbReference>
<accession>A0AAV7VJP2</accession>
<organism evidence="4 5">
    <name type="scientific">Pleurodeles waltl</name>
    <name type="common">Iberian ribbed newt</name>
    <dbReference type="NCBI Taxonomy" id="8319"/>
    <lineage>
        <taxon>Eukaryota</taxon>
        <taxon>Metazoa</taxon>
        <taxon>Chordata</taxon>
        <taxon>Craniata</taxon>
        <taxon>Vertebrata</taxon>
        <taxon>Euteleostomi</taxon>
        <taxon>Amphibia</taxon>
        <taxon>Batrachia</taxon>
        <taxon>Caudata</taxon>
        <taxon>Salamandroidea</taxon>
        <taxon>Salamandridae</taxon>
        <taxon>Pleurodelinae</taxon>
        <taxon>Pleurodeles</taxon>
    </lineage>
</organism>
<dbReference type="Gene3D" id="2.40.70.10">
    <property type="entry name" value="Acid Proteases"/>
    <property type="match status" value="1"/>
</dbReference>
<dbReference type="PROSITE" id="PS50158">
    <property type="entry name" value="ZF_CCHC"/>
    <property type="match status" value="1"/>
</dbReference>
<dbReference type="SMART" id="SM00343">
    <property type="entry name" value="ZnF_C2HC"/>
    <property type="match status" value="1"/>
</dbReference>
<evidence type="ECO:0000313" key="4">
    <source>
        <dbReference type="EMBL" id="KAJ1201568.1"/>
    </source>
</evidence>
<dbReference type="AlphaFoldDB" id="A0AAV7VJP2"/>
<dbReference type="Proteomes" id="UP001066276">
    <property type="component" value="Chromosome 2_1"/>
</dbReference>
<dbReference type="SUPFAM" id="SSF57756">
    <property type="entry name" value="Retrovirus zinc finger-like domains"/>
    <property type="match status" value="1"/>
</dbReference>
<dbReference type="GO" id="GO:0008270">
    <property type="term" value="F:zinc ion binding"/>
    <property type="evidence" value="ECO:0007669"/>
    <property type="project" value="UniProtKB-KW"/>
</dbReference>
<feature type="region of interest" description="Disordered" evidence="2">
    <location>
        <begin position="184"/>
        <end position="211"/>
    </location>
</feature>